<evidence type="ECO:0000256" key="4">
    <source>
        <dbReference type="ARBA" id="ARBA00047720"/>
    </source>
</evidence>
<dbReference type="InterPro" id="IPR032466">
    <property type="entry name" value="Metal_Hydrolase"/>
</dbReference>
<dbReference type="Proteomes" id="UP000288623">
    <property type="component" value="Unassembled WGS sequence"/>
</dbReference>
<sequence>MLEPTWKLQDLHQQADVLDGKKGPSILLMNARYLHSTLKQWVQGNIWIEGERIVYAGPDMPKNLEGTEVVEMSGKTLVPGYIEPHVHPFQLYNAVTFADFAAQTGTTTMLCDNLTFYLNMKNDTAFHLLDELKKLPFTFYWWVRLDSQTQMIREHNLFSGHALKEWGKRPDVLMAGELTSWPRLVDGDDQLLYWLQLASTYGKKIEGHLPGASEKTLAKMKLFGIDGDHESMTFDEVKRRLLHGYDVTLRYSSIRPDLPDILRDMVAEQWTAYDHLMLTTDGSMPHFHVDGLMDKCIRVALEAGVPPIEAYQMASYNTARYYNLDKYQGFIATGRLANINVLEDEFHPTPVSVLSKGQWLKRDNKQVRSLNDFSLKDYHQPLTLDFDLTEDDFQFSMPFGIEMVNDVITKPYSINLHVNEGDLEKGHDECFLVLVDRYGKWRVNTMLKGFATHLDGFASSYSITGDIILIGKNTTSMMRAFREVRTMQGGIVVVEGNEVIEKMELKLDGIMSDKSMDDLIVEEARIVNAVKERGYKHGDLIYTLLFLQATHLPYIRITQRGIFDVMKKQVLFPSVMR</sequence>
<dbReference type="InterPro" id="IPR006680">
    <property type="entry name" value="Amidohydro-rel"/>
</dbReference>
<dbReference type="SUPFAM" id="SSF51556">
    <property type="entry name" value="Metallo-dependent hydrolases"/>
    <property type="match status" value="1"/>
</dbReference>
<dbReference type="InterPro" id="IPR011059">
    <property type="entry name" value="Metal-dep_hydrolase_composite"/>
</dbReference>
<evidence type="ECO:0000256" key="3">
    <source>
        <dbReference type="ARBA" id="ARBA00022801"/>
    </source>
</evidence>
<proteinExistence type="inferred from homology"/>
<dbReference type="Gene3D" id="2.30.40.10">
    <property type="entry name" value="Urease, subunit C, domain 1"/>
    <property type="match status" value="1"/>
</dbReference>
<reference evidence="7 8" key="1">
    <citation type="submission" date="2014-11" db="EMBL/GenBank/DDBJ databases">
        <title>Genome sequence and analysis of novel Kurthia sp.</title>
        <authorList>
            <person name="Lawson J.N."/>
            <person name="Gonzalez J.E."/>
            <person name="Rinauldi L."/>
            <person name="Xuan Z."/>
            <person name="Firman A."/>
            <person name="Shaddox L."/>
            <person name="Trudeau A."/>
            <person name="Shah S."/>
            <person name="Reiman D."/>
        </authorList>
    </citation>
    <scope>NUCLEOTIDE SEQUENCE [LARGE SCALE GENOMIC DNA]</scope>
    <source>
        <strain evidence="7 8">3B1D</strain>
    </source>
</reference>
<feature type="domain" description="Adenine deaminase C-terminal" evidence="6">
    <location>
        <begin position="407"/>
        <end position="568"/>
    </location>
</feature>
<dbReference type="EC" id="3.5.4.2" evidence="2"/>
<evidence type="ECO:0000259" key="5">
    <source>
        <dbReference type="Pfam" id="PF01979"/>
    </source>
</evidence>
<comment type="caution">
    <text evidence="7">The sequence shown here is derived from an EMBL/GenBank/DDBJ whole genome shotgun (WGS) entry which is preliminary data.</text>
</comment>
<dbReference type="OrthoDB" id="9775607at2"/>
<organism evidence="7 8">
    <name type="scientific">Candidatus Kurthia intestinigallinarum</name>
    <dbReference type="NCBI Taxonomy" id="1562256"/>
    <lineage>
        <taxon>Bacteria</taxon>
        <taxon>Bacillati</taxon>
        <taxon>Bacillota</taxon>
        <taxon>Bacilli</taxon>
        <taxon>Bacillales</taxon>
        <taxon>Caryophanaceae</taxon>
        <taxon>Kurthia</taxon>
    </lineage>
</organism>
<comment type="similarity">
    <text evidence="1">Belongs to the metallo-dependent hydrolases superfamily. Adenine deaminase family.</text>
</comment>
<comment type="catalytic activity">
    <reaction evidence="4">
        <text>adenine + H2O + H(+) = hypoxanthine + NH4(+)</text>
        <dbReference type="Rhea" id="RHEA:23688"/>
        <dbReference type="ChEBI" id="CHEBI:15377"/>
        <dbReference type="ChEBI" id="CHEBI:15378"/>
        <dbReference type="ChEBI" id="CHEBI:16708"/>
        <dbReference type="ChEBI" id="CHEBI:17368"/>
        <dbReference type="ChEBI" id="CHEBI:28938"/>
        <dbReference type="EC" id="3.5.4.2"/>
    </reaction>
</comment>
<accession>A0A433RY39</accession>
<dbReference type="Pfam" id="PF13382">
    <property type="entry name" value="Adenine_deam_C"/>
    <property type="match status" value="1"/>
</dbReference>
<gene>
    <name evidence="7" type="ORF">QI30_01250</name>
</gene>
<evidence type="ECO:0000313" key="8">
    <source>
        <dbReference type="Proteomes" id="UP000288623"/>
    </source>
</evidence>
<protein>
    <recommendedName>
        <fullName evidence="2">adenine deaminase</fullName>
        <ecNumber evidence="2">3.5.4.2</ecNumber>
    </recommendedName>
</protein>
<evidence type="ECO:0000259" key="6">
    <source>
        <dbReference type="Pfam" id="PF13382"/>
    </source>
</evidence>
<evidence type="ECO:0000313" key="7">
    <source>
        <dbReference type="EMBL" id="RUS58236.1"/>
    </source>
</evidence>
<dbReference type="PANTHER" id="PTHR11113">
    <property type="entry name" value="N-ACETYLGLUCOSAMINE-6-PHOSPHATE DEACETYLASE"/>
    <property type="match status" value="1"/>
</dbReference>
<dbReference type="Pfam" id="PF01979">
    <property type="entry name" value="Amidohydro_1"/>
    <property type="match status" value="1"/>
</dbReference>
<dbReference type="GO" id="GO:0000034">
    <property type="term" value="F:adenine deaminase activity"/>
    <property type="evidence" value="ECO:0007669"/>
    <property type="project" value="UniProtKB-EC"/>
</dbReference>
<dbReference type="InterPro" id="IPR026912">
    <property type="entry name" value="Adenine_deam_C"/>
</dbReference>
<dbReference type="PANTHER" id="PTHR11113:SF6">
    <property type="entry name" value="ADENINE DEAMINASE YERA-RELATED"/>
    <property type="match status" value="1"/>
</dbReference>
<feature type="domain" description="Amidohydrolase-related" evidence="5">
    <location>
        <begin position="76"/>
        <end position="359"/>
    </location>
</feature>
<dbReference type="EMBL" id="JTFC01000006">
    <property type="protein sequence ID" value="RUS58236.1"/>
    <property type="molecule type" value="Genomic_DNA"/>
</dbReference>
<keyword evidence="3" id="KW-0378">Hydrolase</keyword>
<evidence type="ECO:0000256" key="1">
    <source>
        <dbReference type="ARBA" id="ARBA00006773"/>
    </source>
</evidence>
<keyword evidence="8" id="KW-1185">Reference proteome</keyword>
<name>A0A433RY39_9BACL</name>
<dbReference type="SUPFAM" id="SSF51338">
    <property type="entry name" value="Composite domain of metallo-dependent hydrolases"/>
    <property type="match status" value="1"/>
</dbReference>
<dbReference type="Gene3D" id="3.20.20.140">
    <property type="entry name" value="Metal-dependent hydrolases"/>
    <property type="match status" value="1"/>
</dbReference>
<evidence type="ECO:0000256" key="2">
    <source>
        <dbReference type="ARBA" id="ARBA00012782"/>
    </source>
</evidence>
<dbReference type="AlphaFoldDB" id="A0A433RY39"/>
<dbReference type="RefSeq" id="WP_126989138.1">
    <property type="nucleotide sequence ID" value="NZ_JTFC01000006.1"/>
</dbReference>